<sequence>MAYQQNAPINTNPNPRNQSGKRARSFNEEDLDVYGSPVAKVARWGASVQDEAQMSFVDFGLFGGELENLLRAEAVNPSCIPRLENPSSVRVEASSDPARPPNTQPRPVKESSMTTFSTRAPASKQLSSSSQLSLPITVTAAQKSTWLTDEQQRQLSRLELPGGSHFVDLRWMQGGKNPAMPPATAPKTNVVSPKSDPQPYAAPMAPTEMSSAAPAVARSLQQVSLNFAPPQALAFNTNSSGSGTSVSRPAAHPAASVVARGPRSVPHQAVPSIAITEFSGQTPSSTPLPSYTYPAAALAAGLPRAPAANSQIAAPLGHRDLYATSTPSFTSTAVASSYMAPHATSNSVIAGPGGVQASTTSSRSSCVSGFVAASTPALTFGASSSLSVAPNATVIDGAQAFPGISTITSTQPLASSSSPAPSSETKKRVRVQKVCDRCGRKVINLPQHQRTITCQTEAAKKGLS</sequence>
<gene>
    <name evidence="2" type="ORF">V5O48_011640</name>
</gene>
<feature type="region of interest" description="Disordered" evidence="1">
    <location>
        <begin position="1"/>
        <end position="29"/>
    </location>
</feature>
<feature type="compositionally biased region" description="Polar residues" evidence="1">
    <location>
        <begin position="111"/>
        <end position="120"/>
    </location>
</feature>
<feature type="compositionally biased region" description="Polar residues" evidence="1">
    <location>
        <begin position="1"/>
        <end position="18"/>
    </location>
</feature>
<dbReference type="EMBL" id="JBAHYK010000955">
    <property type="protein sequence ID" value="KAL0570325.1"/>
    <property type="molecule type" value="Genomic_DNA"/>
</dbReference>
<evidence type="ECO:0000256" key="1">
    <source>
        <dbReference type="SAM" id="MobiDB-lite"/>
    </source>
</evidence>
<evidence type="ECO:0000313" key="3">
    <source>
        <dbReference type="Proteomes" id="UP001465976"/>
    </source>
</evidence>
<comment type="caution">
    <text evidence="2">The sequence shown here is derived from an EMBL/GenBank/DDBJ whole genome shotgun (WGS) entry which is preliminary data.</text>
</comment>
<proteinExistence type="predicted"/>
<accession>A0ABR3F516</accession>
<dbReference type="Proteomes" id="UP001465976">
    <property type="component" value="Unassembled WGS sequence"/>
</dbReference>
<organism evidence="2 3">
    <name type="scientific">Marasmius crinis-equi</name>
    <dbReference type="NCBI Taxonomy" id="585013"/>
    <lineage>
        <taxon>Eukaryota</taxon>
        <taxon>Fungi</taxon>
        <taxon>Dikarya</taxon>
        <taxon>Basidiomycota</taxon>
        <taxon>Agaricomycotina</taxon>
        <taxon>Agaricomycetes</taxon>
        <taxon>Agaricomycetidae</taxon>
        <taxon>Agaricales</taxon>
        <taxon>Marasmiineae</taxon>
        <taxon>Marasmiaceae</taxon>
        <taxon>Marasmius</taxon>
    </lineage>
</organism>
<feature type="compositionally biased region" description="Low complexity" evidence="1">
    <location>
        <begin position="414"/>
        <end position="423"/>
    </location>
</feature>
<reference evidence="2 3" key="1">
    <citation type="submission" date="2024-02" db="EMBL/GenBank/DDBJ databases">
        <title>A draft genome for the cacao thread blight pathogen Marasmius crinis-equi.</title>
        <authorList>
            <person name="Cohen S.P."/>
            <person name="Baruah I.K."/>
            <person name="Amoako-Attah I."/>
            <person name="Bukari Y."/>
            <person name="Meinhardt L.W."/>
            <person name="Bailey B.A."/>
        </authorList>
    </citation>
    <scope>NUCLEOTIDE SEQUENCE [LARGE SCALE GENOMIC DNA]</scope>
    <source>
        <strain evidence="2 3">GH-76</strain>
    </source>
</reference>
<evidence type="ECO:0000313" key="2">
    <source>
        <dbReference type="EMBL" id="KAL0570325.1"/>
    </source>
</evidence>
<name>A0ABR3F516_9AGAR</name>
<feature type="region of interest" description="Disordered" evidence="1">
    <location>
        <begin position="409"/>
        <end position="428"/>
    </location>
</feature>
<keyword evidence="3" id="KW-1185">Reference proteome</keyword>
<feature type="region of interest" description="Disordered" evidence="1">
    <location>
        <begin position="82"/>
        <end position="130"/>
    </location>
</feature>
<protein>
    <submittedName>
        <fullName evidence="2">Uncharacterized protein</fullName>
    </submittedName>
</protein>